<gene>
    <name evidence="4" type="ORF">EHQ59_14320</name>
</gene>
<dbReference type="PROSITE" id="PS50102">
    <property type="entry name" value="RRM"/>
    <property type="match status" value="1"/>
</dbReference>
<sequence length="122" mass="12780">MKLSIGNLPQTLSDDALGKLLSAYGKVTHLQIKRDKLTKVSLGYGTAEMADADAEKAIAGLNGKELEGKKIVVVNQEELTKAQNEAQKKKGSPAVAKPTFGRNQTSGGGNTGVQRRGGSRGS</sequence>
<evidence type="ECO:0000313" key="5">
    <source>
        <dbReference type="Proteomes" id="UP000297609"/>
    </source>
</evidence>
<proteinExistence type="predicted"/>
<evidence type="ECO:0000313" key="4">
    <source>
        <dbReference type="EMBL" id="TGL48656.1"/>
    </source>
</evidence>
<dbReference type="AlphaFoldDB" id="A0A4R9JNT6"/>
<protein>
    <submittedName>
        <fullName evidence="4">RNA-binding protein</fullName>
    </submittedName>
</protein>
<dbReference type="Gene3D" id="3.30.70.330">
    <property type="match status" value="1"/>
</dbReference>
<dbReference type="RefSeq" id="WP_135620330.1">
    <property type="nucleotide sequence ID" value="NZ_RQGG01000043.1"/>
</dbReference>
<evidence type="ECO:0000259" key="3">
    <source>
        <dbReference type="PROSITE" id="PS50102"/>
    </source>
</evidence>
<dbReference type="Pfam" id="PF00076">
    <property type="entry name" value="RRM_1"/>
    <property type="match status" value="1"/>
</dbReference>
<dbReference type="SMART" id="SM00360">
    <property type="entry name" value="RRM"/>
    <property type="match status" value="1"/>
</dbReference>
<dbReference type="InterPro" id="IPR012677">
    <property type="entry name" value="Nucleotide-bd_a/b_plait_sf"/>
</dbReference>
<name>A0A4R9JNT6_9LEPT</name>
<dbReference type="Proteomes" id="UP000297609">
    <property type="component" value="Unassembled WGS sequence"/>
</dbReference>
<evidence type="ECO:0000256" key="1">
    <source>
        <dbReference type="ARBA" id="ARBA00022884"/>
    </source>
</evidence>
<feature type="domain" description="RRM" evidence="3">
    <location>
        <begin position="1"/>
        <end position="78"/>
    </location>
</feature>
<dbReference type="InterPro" id="IPR000504">
    <property type="entry name" value="RRM_dom"/>
</dbReference>
<dbReference type="InterPro" id="IPR050502">
    <property type="entry name" value="Euk_RNA-bind_prot"/>
</dbReference>
<dbReference type="GO" id="GO:0003729">
    <property type="term" value="F:mRNA binding"/>
    <property type="evidence" value="ECO:0007669"/>
    <property type="project" value="TreeGrafter"/>
</dbReference>
<reference evidence="4" key="1">
    <citation type="journal article" date="2019" name="PLoS Negl. Trop. Dis.">
        <title>Revisiting the worldwide diversity of Leptospira species in the environment.</title>
        <authorList>
            <person name="Vincent A.T."/>
            <person name="Schiettekatte O."/>
            <person name="Bourhy P."/>
            <person name="Veyrier F.J."/>
            <person name="Picardeau M."/>
        </authorList>
    </citation>
    <scope>NUCLEOTIDE SEQUENCE [LARGE SCALE GENOMIC DNA]</scope>
    <source>
        <strain evidence="4">201702454</strain>
    </source>
</reference>
<dbReference type="PANTHER" id="PTHR48025:SF1">
    <property type="entry name" value="RRM DOMAIN-CONTAINING PROTEIN"/>
    <property type="match status" value="1"/>
</dbReference>
<dbReference type="EMBL" id="RQGG01000043">
    <property type="protein sequence ID" value="TGL48656.1"/>
    <property type="molecule type" value="Genomic_DNA"/>
</dbReference>
<evidence type="ECO:0000256" key="2">
    <source>
        <dbReference type="SAM" id="MobiDB-lite"/>
    </source>
</evidence>
<dbReference type="OrthoDB" id="345577at2"/>
<accession>A0A4R9JNT6</accession>
<keyword evidence="1" id="KW-0694">RNA-binding</keyword>
<dbReference type="InterPro" id="IPR035979">
    <property type="entry name" value="RBD_domain_sf"/>
</dbReference>
<dbReference type="PANTHER" id="PTHR48025">
    <property type="entry name" value="OS02G0815200 PROTEIN"/>
    <property type="match status" value="1"/>
</dbReference>
<feature type="region of interest" description="Disordered" evidence="2">
    <location>
        <begin position="82"/>
        <end position="122"/>
    </location>
</feature>
<organism evidence="4 5">
    <name type="scientific">Leptospira kemamanensis</name>
    <dbReference type="NCBI Taxonomy" id="2484942"/>
    <lineage>
        <taxon>Bacteria</taxon>
        <taxon>Pseudomonadati</taxon>
        <taxon>Spirochaetota</taxon>
        <taxon>Spirochaetia</taxon>
        <taxon>Leptospirales</taxon>
        <taxon>Leptospiraceae</taxon>
        <taxon>Leptospira</taxon>
    </lineage>
</organism>
<comment type="caution">
    <text evidence="4">The sequence shown here is derived from an EMBL/GenBank/DDBJ whole genome shotgun (WGS) entry which is preliminary data.</text>
</comment>
<dbReference type="SUPFAM" id="SSF54928">
    <property type="entry name" value="RNA-binding domain, RBD"/>
    <property type="match status" value="1"/>
</dbReference>
<keyword evidence="5" id="KW-1185">Reference proteome</keyword>